<keyword evidence="7" id="KW-1185">Reference proteome</keyword>
<keyword evidence="2" id="KW-0539">Nucleus</keyword>
<dbReference type="EMBL" id="LFYR01000104">
    <property type="protein sequence ID" value="KMZ75973.1"/>
    <property type="molecule type" value="Genomic_DNA"/>
</dbReference>
<comment type="caution">
    <text evidence="6">The sequence shown here is derived from an EMBL/GenBank/DDBJ whole genome shotgun (WGS) entry which is preliminary data.</text>
</comment>
<reference evidence="7" key="1">
    <citation type="journal article" date="2016" name="Nature">
        <title>The genome of the seagrass Zostera marina reveals angiosperm adaptation to the sea.</title>
        <authorList>
            <person name="Olsen J.L."/>
            <person name="Rouze P."/>
            <person name="Verhelst B."/>
            <person name="Lin Y.-C."/>
            <person name="Bayer T."/>
            <person name="Collen J."/>
            <person name="Dattolo E."/>
            <person name="De Paoli E."/>
            <person name="Dittami S."/>
            <person name="Maumus F."/>
            <person name="Michel G."/>
            <person name="Kersting A."/>
            <person name="Lauritano C."/>
            <person name="Lohaus R."/>
            <person name="Toepel M."/>
            <person name="Tonon T."/>
            <person name="Vanneste K."/>
            <person name="Amirebrahimi M."/>
            <person name="Brakel J."/>
            <person name="Bostroem C."/>
            <person name="Chovatia M."/>
            <person name="Grimwood J."/>
            <person name="Jenkins J.W."/>
            <person name="Jueterbock A."/>
            <person name="Mraz A."/>
            <person name="Stam W.T."/>
            <person name="Tice H."/>
            <person name="Bornberg-Bauer E."/>
            <person name="Green P.J."/>
            <person name="Pearson G.A."/>
            <person name="Procaccini G."/>
            <person name="Duarte C.M."/>
            <person name="Schmutz J."/>
            <person name="Reusch T.B.H."/>
            <person name="Van de Peer Y."/>
        </authorList>
    </citation>
    <scope>NUCLEOTIDE SEQUENCE [LARGE SCALE GENOMIC DNA]</scope>
    <source>
        <strain evidence="7">cv. Finnish</strain>
    </source>
</reference>
<dbReference type="InterPro" id="IPR012677">
    <property type="entry name" value="Nucleotide-bd_a/b_plait_sf"/>
</dbReference>
<dbReference type="GO" id="GO:0003723">
    <property type="term" value="F:RNA binding"/>
    <property type="evidence" value="ECO:0000318"/>
    <property type="project" value="GO_Central"/>
</dbReference>
<dbReference type="GO" id="GO:0000785">
    <property type="term" value="C:chromatin"/>
    <property type="evidence" value="ECO:0000318"/>
    <property type="project" value="GO_Central"/>
</dbReference>
<sequence>MGSRGKVDPRATENDGASPGKIFIGGLAKDATSSTFLKHFGRYGEIIDSVIMKDRMTGRPRGFGFITYADPSVVDKVIEDEHVINGKPVEIKRTIPKGSSQSKDLKTKKIFVGGIPTAVTDEEFKDFFSEHGNVVEHQIIRDHLTNRSRGFGFIIFENEDSVDNLLVNGKMIDFSGTKVEIKKAEPKKPPNPPSSAYARNYRPPSYDDRLSGYGGGGSGPGIYAPPRSVSLGGRLWGGYDDIGGGYGSFGGSLGSGGGGGEFGSFGRGELGSYRGESSLGYTSHLGSYNGDYGGGYGNLGGYSRNESNYDPTPGPSFRGGGYSSGSRYGVNYDPLPGPSYGSGGPYGGRGGGSVGGYGGGVGGGRYHPYGR</sequence>
<comment type="subcellular location">
    <subcellularLocation>
        <location evidence="1">Nucleus</location>
    </subcellularLocation>
</comment>
<dbReference type="Gene3D" id="3.30.70.330">
    <property type="match status" value="2"/>
</dbReference>
<dbReference type="PANTHER" id="PTHR48033">
    <property type="entry name" value="RNA-BINDING (RRM/RBD/RNP MOTIFS) FAMILY PROTEIN"/>
    <property type="match status" value="1"/>
</dbReference>
<accession>A0A0K9Q3V6</accession>
<dbReference type="Pfam" id="PF00076">
    <property type="entry name" value="RRM_1"/>
    <property type="match status" value="2"/>
</dbReference>
<name>A0A0K9Q3V6_ZOSMR</name>
<proteinExistence type="predicted"/>
<dbReference type="PANTHER" id="PTHR48033:SF4">
    <property type="entry name" value="OS08G0320100 PROTEIN"/>
    <property type="match status" value="1"/>
</dbReference>
<feature type="domain" description="RRM" evidence="5">
    <location>
        <begin position="108"/>
        <end position="186"/>
    </location>
</feature>
<evidence type="ECO:0000313" key="6">
    <source>
        <dbReference type="EMBL" id="KMZ75973.1"/>
    </source>
</evidence>
<dbReference type="GO" id="GO:0005654">
    <property type="term" value="C:nucleoplasm"/>
    <property type="evidence" value="ECO:0000318"/>
    <property type="project" value="GO_Central"/>
</dbReference>
<dbReference type="OMA" id="XIENIEL"/>
<dbReference type="GO" id="GO:0010468">
    <property type="term" value="P:regulation of gene expression"/>
    <property type="evidence" value="ECO:0000318"/>
    <property type="project" value="GO_Central"/>
</dbReference>
<evidence type="ECO:0000256" key="3">
    <source>
        <dbReference type="PROSITE-ProRule" id="PRU00176"/>
    </source>
</evidence>
<dbReference type="SMART" id="SM00360">
    <property type="entry name" value="RRM"/>
    <property type="match status" value="2"/>
</dbReference>
<feature type="domain" description="RRM" evidence="5">
    <location>
        <begin position="20"/>
        <end position="96"/>
    </location>
</feature>
<dbReference type="Proteomes" id="UP000036987">
    <property type="component" value="Unassembled WGS sequence"/>
</dbReference>
<feature type="region of interest" description="Disordered" evidence="4">
    <location>
        <begin position="337"/>
        <end position="371"/>
    </location>
</feature>
<keyword evidence="3" id="KW-0694">RNA-binding</keyword>
<gene>
    <name evidence="6" type="ORF">ZOSMA_108G00110</name>
</gene>
<dbReference type="FunFam" id="3.30.70.330:FF:000051">
    <property type="entry name" value="Heterogeneous nuclear ribonucleoprotein 1"/>
    <property type="match status" value="1"/>
</dbReference>
<evidence type="ECO:0000256" key="1">
    <source>
        <dbReference type="ARBA" id="ARBA00004123"/>
    </source>
</evidence>
<evidence type="ECO:0000259" key="5">
    <source>
        <dbReference type="PROSITE" id="PS50102"/>
    </source>
</evidence>
<dbReference type="AlphaFoldDB" id="A0A0K9Q3V6"/>
<evidence type="ECO:0000256" key="4">
    <source>
        <dbReference type="SAM" id="MobiDB-lite"/>
    </source>
</evidence>
<feature type="compositionally biased region" description="Gly residues" evidence="4">
    <location>
        <begin position="340"/>
        <end position="365"/>
    </location>
</feature>
<dbReference type="PROSITE" id="PS50102">
    <property type="entry name" value="RRM"/>
    <property type="match status" value="2"/>
</dbReference>
<protein>
    <recommendedName>
        <fullName evidence="5">RRM domain-containing protein</fullName>
    </recommendedName>
</protein>
<evidence type="ECO:0000256" key="2">
    <source>
        <dbReference type="ARBA" id="ARBA00023242"/>
    </source>
</evidence>
<dbReference type="SUPFAM" id="SSF54928">
    <property type="entry name" value="RNA-binding domain, RBD"/>
    <property type="match status" value="2"/>
</dbReference>
<evidence type="ECO:0000313" key="7">
    <source>
        <dbReference type="Proteomes" id="UP000036987"/>
    </source>
</evidence>
<dbReference type="STRING" id="29655.A0A0K9Q3V6"/>
<dbReference type="InterPro" id="IPR000504">
    <property type="entry name" value="RRM_dom"/>
</dbReference>
<feature type="region of interest" description="Disordered" evidence="4">
    <location>
        <begin position="182"/>
        <end position="202"/>
    </location>
</feature>
<organism evidence="6 7">
    <name type="scientific">Zostera marina</name>
    <name type="common">Eelgrass</name>
    <dbReference type="NCBI Taxonomy" id="29655"/>
    <lineage>
        <taxon>Eukaryota</taxon>
        <taxon>Viridiplantae</taxon>
        <taxon>Streptophyta</taxon>
        <taxon>Embryophyta</taxon>
        <taxon>Tracheophyta</taxon>
        <taxon>Spermatophyta</taxon>
        <taxon>Magnoliopsida</taxon>
        <taxon>Liliopsida</taxon>
        <taxon>Zosteraceae</taxon>
        <taxon>Zostera</taxon>
    </lineage>
</organism>
<dbReference type="InterPro" id="IPR035979">
    <property type="entry name" value="RBD_domain_sf"/>
</dbReference>
<dbReference type="OrthoDB" id="1875751at2759"/>